<evidence type="ECO:0000313" key="2">
    <source>
        <dbReference type="Proteomes" id="UP000053660"/>
    </source>
</evidence>
<dbReference type="EMBL" id="KN569910">
    <property type="protein sequence ID" value="KHJ84152.1"/>
    <property type="molecule type" value="Genomic_DNA"/>
</dbReference>
<protein>
    <submittedName>
        <fullName evidence="1">Uncharacterized protein</fullName>
    </submittedName>
</protein>
<organism evidence="1 2">
    <name type="scientific">Oesophagostomum dentatum</name>
    <name type="common">Nodular worm</name>
    <dbReference type="NCBI Taxonomy" id="61180"/>
    <lineage>
        <taxon>Eukaryota</taxon>
        <taxon>Metazoa</taxon>
        <taxon>Ecdysozoa</taxon>
        <taxon>Nematoda</taxon>
        <taxon>Chromadorea</taxon>
        <taxon>Rhabditida</taxon>
        <taxon>Rhabditina</taxon>
        <taxon>Rhabditomorpha</taxon>
        <taxon>Strongyloidea</taxon>
        <taxon>Strongylidae</taxon>
        <taxon>Oesophagostomum</taxon>
    </lineage>
</organism>
<accession>A0A0B1SKZ2</accession>
<proteinExistence type="predicted"/>
<dbReference type="Proteomes" id="UP000053660">
    <property type="component" value="Unassembled WGS sequence"/>
</dbReference>
<gene>
    <name evidence="1" type="ORF">OESDEN_16138</name>
</gene>
<feature type="non-terminal residue" evidence="1">
    <location>
        <position position="1"/>
    </location>
</feature>
<reference evidence="1 2" key="1">
    <citation type="submission" date="2014-03" db="EMBL/GenBank/DDBJ databases">
        <title>Draft genome of the hookworm Oesophagostomum dentatum.</title>
        <authorList>
            <person name="Mitreva M."/>
        </authorList>
    </citation>
    <scope>NUCLEOTIDE SEQUENCE [LARGE SCALE GENOMIC DNA]</scope>
    <source>
        <strain evidence="1 2">OD-Hann</strain>
    </source>
</reference>
<keyword evidence="2" id="KW-1185">Reference proteome</keyword>
<dbReference type="AlphaFoldDB" id="A0A0B1SKZ2"/>
<sequence length="98" mass="11389">LFSDRRQFNLIFHPCRTARLAISRFILVSVFRCPRSLPKDVFDREIHEKVTSFQQKGAKENPTVLIVMVPYLDQKAMEMAVLKATHFTEEALDDILIP</sequence>
<evidence type="ECO:0000313" key="1">
    <source>
        <dbReference type="EMBL" id="KHJ84152.1"/>
    </source>
</evidence>
<name>A0A0B1SKZ2_OESDE</name>